<evidence type="ECO:0000259" key="6">
    <source>
        <dbReference type="Pfam" id="PF08281"/>
    </source>
</evidence>
<dbReference type="KEGG" id="ace:Acel_0350"/>
<dbReference type="InterPro" id="IPR039425">
    <property type="entry name" value="RNA_pol_sigma-70-like"/>
</dbReference>
<dbReference type="InterPro" id="IPR014284">
    <property type="entry name" value="RNA_pol_sigma-70_dom"/>
</dbReference>
<keyword evidence="8" id="KW-1185">Reference proteome</keyword>
<dbReference type="GO" id="GO:0003677">
    <property type="term" value="F:DNA binding"/>
    <property type="evidence" value="ECO:0007669"/>
    <property type="project" value="InterPro"/>
</dbReference>
<dbReference type="Pfam" id="PF04542">
    <property type="entry name" value="Sigma70_r2"/>
    <property type="match status" value="1"/>
</dbReference>
<dbReference type="GO" id="GO:0016987">
    <property type="term" value="F:sigma factor activity"/>
    <property type="evidence" value="ECO:0007669"/>
    <property type="project" value="UniProtKB-KW"/>
</dbReference>
<dbReference type="CDD" id="cd06171">
    <property type="entry name" value="Sigma70_r4"/>
    <property type="match status" value="1"/>
</dbReference>
<dbReference type="InterPro" id="IPR013249">
    <property type="entry name" value="RNA_pol_sigma70_r4_t2"/>
</dbReference>
<evidence type="ECO:0000256" key="1">
    <source>
        <dbReference type="ARBA" id="ARBA00010641"/>
    </source>
</evidence>
<dbReference type="SUPFAM" id="SSF88946">
    <property type="entry name" value="Sigma2 domain of RNA polymerase sigma factors"/>
    <property type="match status" value="1"/>
</dbReference>
<sequence>MGESPSPAVDDGVLLGRVRARDDAALEALYRRYGSICYRLAYRIVGDEHLAHDVVQQVFLAIWRDESYDAQRGTFGSWLLSVAHHKAVDMLRRERGRLTRLADEQEIVELAAAGPSVADQAWENLRAVRTRAALRRLSAEQREVLLLAYYGGYTQREIAEITGLPLGTVKSRTLHAMRRLRELLADSMESLEGGEP</sequence>
<dbReference type="eggNOG" id="COG1595">
    <property type="taxonomic scope" value="Bacteria"/>
</dbReference>
<dbReference type="InterPro" id="IPR007627">
    <property type="entry name" value="RNA_pol_sigma70_r2"/>
</dbReference>
<comment type="similarity">
    <text evidence="1">Belongs to the sigma-70 factor family. ECF subfamily.</text>
</comment>
<evidence type="ECO:0000256" key="2">
    <source>
        <dbReference type="ARBA" id="ARBA00023015"/>
    </source>
</evidence>
<evidence type="ECO:0000313" key="7">
    <source>
        <dbReference type="EMBL" id="ABK52124.1"/>
    </source>
</evidence>
<gene>
    <name evidence="7" type="ordered locus">Acel_0350</name>
</gene>
<dbReference type="NCBIfam" id="TIGR02937">
    <property type="entry name" value="sigma70-ECF"/>
    <property type="match status" value="1"/>
</dbReference>
<name>A0LRR4_ACIC1</name>
<dbReference type="PANTHER" id="PTHR43133">
    <property type="entry name" value="RNA POLYMERASE ECF-TYPE SIGMA FACTO"/>
    <property type="match status" value="1"/>
</dbReference>
<dbReference type="RefSeq" id="WP_011719187.1">
    <property type="nucleotide sequence ID" value="NC_008578.1"/>
</dbReference>
<protein>
    <submittedName>
        <fullName evidence="7">RNA polymerase, sigma-24 subunit, ECF subfamily</fullName>
    </submittedName>
</protein>
<dbReference type="InParanoid" id="A0LRR4"/>
<keyword evidence="2" id="KW-0805">Transcription regulation</keyword>
<reference evidence="7 8" key="1">
    <citation type="journal article" date="2009" name="Genome Res.">
        <title>Complete genome of the cellulolytic thermophile Acidothermus cellulolyticus 11B provides insights into its ecophysiological and evolutionary adaptations.</title>
        <authorList>
            <person name="Barabote R.D."/>
            <person name="Xie G."/>
            <person name="Leu D.H."/>
            <person name="Normand P."/>
            <person name="Necsulea A."/>
            <person name="Daubin V."/>
            <person name="Medigue C."/>
            <person name="Adney W.S."/>
            <person name="Xu X.C."/>
            <person name="Lapidus A."/>
            <person name="Parales R.E."/>
            <person name="Detter C."/>
            <person name="Pujic P."/>
            <person name="Bruce D."/>
            <person name="Lavire C."/>
            <person name="Challacombe J.F."/>
            <person name="Brettin T.S."/>
            <person name="Berry A.M."/>
        </authorList>
    </citation>
    <scope>NUCLEOTIDE SEQUENCE [LARGE SCALE GENOMIC DNA]</scope>
    <source>
        <strain evidence="8">ATCC 43068 / DSM 8971 / 11B</strain>
    </source>
</reference>
<accession>A0LRR4</accession>
<dbReference type="InterPro" id="IPR013324">
    <property type="entry name" value="RNA_pol_sigma_r3/r4-like"/>
</dbReference>
<dbReference type="STRING" id="351607.Acel_0350"/>
<dbReference type="HOGENOM" id="CLU_047691_9_3_11"/>
<dbReference type="InterPro" id="IPR036388">
    <property type="entry name" value="WH-like_DNA-bd_sf"/>
</dbReference>
<dbReference type="PANTHER" id="PTHR43133:SF62">
    <property type="entry name" value="RNA POLYMERASE SIGMA FACTOR SIGZ"/>
    <property type="match status" value="1"/>
</dbReference>
<dbReference type="SUPFAM" id="SSF88659">
    <property type="entry name" value="Sigma3 and sigma4 domains of RNA polymerase sigma factors"/>
    <property type="match status" value="1"/>
</dbReference>
<dbReference type="InterPro" id="IPR013325">
    <property type="entry name" value="RNA_pol_sigma_r2"/>
</dbReference>
<dbReference type="Gene3D" id="1.10.1740.10">
    <property type="match status" value="1"/>
</dbReference>
<dbReference type="Pfam" id="PF08281">
    <property type="entry name" value="Sigma70_r4_2"/>
    <property type="match status" value="1"/>
</dbReference>
<dbReference type="GO" id="GO:0006352">
    <property type="term" value="P:DNA-templated transcription initiation"/>
    <property type="evidence" value="ECO:0007669"/>
    <property type="project" value="InterPro"/>
</dbReference>
<keyword evidence="4" id="KW-0804">Transcription</keyword>
<feature type="domain" description="RNA polymerase sigma-70 region 2" evidence="5">
    <location>
        <begin position="29"/>
        <end position="95"/>
    </location>
</feature>
<feature type="domain" description="RNA polymerase sigma factor 70 region 4 type 2" evidence="6">
    <location>
        <begin position="131"/>
        <end position="180"/>
    </location>
</feature>
<dbReference type="Proteomes" id="UP000008221">
    <property type="component" value="Chromosome"/>
</dbReference>
<evidence type="ECO:0000259" key="5">
    <source>
        <dbReference type="Pfam" id="PF04542"/>
    </source>
</evidence>
<keyword evidence="3" id="KW-0731">Sigma factor</keyword>
<dbReference type="Gene3D" id="1.10.10.10">
    <property type="entry name" value="Winged helix-like DNA-binding domain superfamily/Winged helix DNA-binding domain"/>
    <property type="match status" value="1"/>
</dbReference>
<evidence type="ECO:0000256" key="4">
    <source>
        <dbReference type="ARBA" id="ARBA00023163"/>
    </source>
</evidence>
<proteinExistence type="inferred from homology"/>
<evidence type="ECO:0000256" key="3">
    <source>
        <dbReference type="ARBA" id="ARBA00023082"/>
    </source>
</evidence>
<evidence type="ECO:0000313" key="8">
    <source>
        <dbReference type="Proteomes" id="UP000008221"/>
    </source>
</evidence>
<dbReference type="EMBL" id="CP000481">
    <property type="protein sequence ID" value="ABK52124.1"/>
    <property type="molecule type" value="Genomic_DNA"/>
</dbReference>
<dbReference type="AlphaFoldDB" id="A0LRR4"/>
<organism evidence="7 8">
    <name type="scientific">Acidothermus cellulolyticus (strain ATCC 43068 / DSM 8971 / 11B)</name>
    <dbReference type="NCBI Taxonomy" id="351607"/>
    <lineage>
        <taxon>Bacteria</taxon>
        <taxon>Bacillati</taxon>
        <taxon>Actinomycetota</taxon>
        <taxon>Actinomycetes</taxon>
        <taxon>Acidothermales</taxon>
        <taxon>Acidothermaceae</taxon>
        <taxon>Acidothermus</taxon>
    </lineage>
</organism>